<dbReference type="EMBL" id="JAFELM010000044">
    <property type="protein sequence ID" value="MBM6619692.1"/>
    <property type="molecule type" value="Genomic_DNA"/>
</dbReference>
<proteinExistence type="predicted"/>
<organism evidence="2 3">
    <name type="scientific">Bacillus suaedaesalsae</name>
    <dbReference type="NCBI Taxonomy" id="2810349"/>
    <lineage>
        <taxon>Bacteria</taxon>
        <taxon>Bacillati</taxon>
        <taxon>Bacillota</taxon>
        <taxon>Bacilli</taxon>
        <taxon>Bacillales</taxon>
        <taxon>Bacillaceae</taxon>
        <taxon>Bacillus</taxon>
    </lineage>
</organism>
<dbReference type="Pfam" id="PF05239">
    <property type="entry name" value="PRC"/>
    <property type="match status" value="2"/>
</dbReference>
<dbReference type="Proteomes" id="UP001518925">
    <property type="component" value="Unassembled WGS sequence"/>
</dbReference>
<evidence type="ECO:0000313" key="3">
    <source>
        <dbReference type="Proteomes" id="UP001518925"/>
    </source>
</evidence>
<evidence type="ECO:0000259" key="1">
    <source>
        <dbReference type="Pfam" id="PF05239"/>
    </source>
</evidence>
<feature type="domain" description="PRC-barrel" evidence="1">
    <location>
        <begin position="90"/>
        <end position="155"/>
    </location>
</feature>
<dbReference type="RefSeq" id="WP_204205179.1">
    <property type="nucleotide sequence ID" value="NZ_JAFELM010000044.1"/>
</dbReference>
<sequence length="158" mass="17479">MRTFTLLKGQPVFNKSTGEIIGHVSDLKLSIEGNIDSIVIDQKGLFGRDRHIPVQDITSFGHDGVMIKPHEESQSVGYDKEGHYLCHGHGLIGQMLFTTEGEKLGIVEDVYFDENLGTIIGYEVSEGFFADITEGKKVVKTANPLQFGQDIILIEINT</sequence>
<reference evidence="2 3" key="1">
    <citation type="submission" date="2021-02" db="EMBL/GenBank/DDBJ databases">
        <title>Bacillus sp. RD4P76, an endophyte from a halophyte.</title>
        <authorList>
            <person name="Sun J.-Q."/>
        </authorList>
    </citation>
    <scope>NUCLEOTIDE SEQUENCE [LARGE SCALE GENOMIC DNA]</scope>
    <source>
        <strain evidence="2 3">RD4P76</strain>
    </source>
</reference>
<gene>
    <name evidence="2" type="ORF">JR050_18680</name>
</gene>
<name>A0ABS2DMW0_9BACI</name>
<protein>
    <submittedName>
        <fullName evidence="2">PRC-barrel domain-containing protein</fullName>
    </submittedName>
</protein>
<evidence type="ECO:0000313" key="2">
    <source>
        <dbReference type="EMBL" id="MBM6619692.1"/>
    </source>
</evidence>
<accession>A0ABS2DMW0</accession>
<dbReference type="InterPro" id="IPR011033">
    <property type="entry name" value="PRC_barrel-like_sf"/>
</dbReference>
<dbReference type="InterPro" id="IPR027275">
    <property type="entry name" value="PRC-brl_dom"/>
</dbReference>
<keyword evidence="3" id="KW-1185">Reference proteome</keyword>
<dbReference type="Gene3D" id="2.30.30.240">
    <property type="entry name" value="PRC-barrel domain"/>
    <property type="match status" value="2"/>
</dbReference>
<comment type="caution">
    <text evidence="2">The sequence shown here is derived from an EMBL/GenBank/DDBJ whole genome shotgun (WGS) entry which is preliminary data.</text>
</comment>
<feature type="domain" description="PRC-barrel" evidence="1">
    <location>
        <begin position="5"/>
        <end position="73"/>
    </location>
</feature>
<dbReference type="SUPFAM" id="SSF50346">
    <property type="entry name" value="PRC-barrel domain"/>
    <property type="match status" value="2"/>
</dbReference>